<comment type="caution">
    <text evidence="2">The sequence shown here is derived from an EMBL/GenBank/DDBJ whole genome shotgun (WGS) entry which is preliminary data.</text>
</comment>
<evidence type="ECO:0000313" key="2">
    <source>
        <dbReference type="EMBL" id="KAK8513959.1"/>
    </source>
</evidence>
<proteinExistence type="predicted"/>
<evidence type="ECO:0000313" key="3">
    <source>
        <dbReference type="Proteomes" id="UP001472677"/>
    </source>
</evidence>
<dbReference type="EMBL" id="JBBPBM010000068">
    <property type="protein sequence ID" value="KAK8513959.1"/>
    <property type="molecule type" value="Genomic_DNA"/>
</dbReference>
<dbReference type="Proteomes" id="UP001472677">
    <property type="component" value="Unassembled WGS sequence"/>
</dbReference>
<accession>A0ABR2C3J0</accession>
<feature type="region of interest" description="Disordered" evidence="1">
    <location>
        <begin position="1"/>
        <end position="27"/>
    </location>
</feature>
<feature type="compositionally biased region" description="Basic and acidic residues" evidence="1">
    <location>
        <begin position="1"/>
        <end position="12"/>
    </location>
</feature>
<sequence>MPDNQEPRDINYRHHHSRVSETESDSEDVCKVKEHCGIEESKGYQKDIMSKFMVLDGKPYEDGNPLIE</sequence>
<keyword evidence="3" id="KW-1185">Reference proteome</keyword>
<name>A0ABR2C3J0_9ROSI</name>
<protein>
    <submittedName>
        <fullName evidence="2">Uncharacterized protein</fullName>
    </submittedName>
</protein>
<organism evidence="2 3">
    <name type="scientific">Hibiscus sabdariffa</name>
    <name type="common">roselle</name>
    <dbReference type="NCBI Taxonomy" id="183260"/>
    <lineage>
        <taxon>Eukaryota</taxon>
        <taxon>Viridiplantae</taxon>
        <taxon>Streptophyta</taxon>
        <taxon>Embryophyta</taxon>
        <taxon>Tracheophyta</taxon>
        <taxon>Spermatophyta</taxon>
        <taxon>Magnoliopsida</taxon>
        <taxon>eudicotyledons</taxon>
        <taxon>Gunneridae</taxon>
        <taxon>Pentapetalae</taxon>
        <taxon>rosids</taxon>
        <taxon>malvids</taxon>
        <taxon>Malvales</taxon>
        <taxon>Malvaceae</taxon>
        <taxon>Malvoideae</taxon>
        <taxon>Hibiscus</taxon>
    </lineage>
</organism>
<evidence type="ECO:0000256" key="1">
    <source>
        <dbReference type="SAM" id="MobiDB-lite"/>
    </source>
</evidence>
<gene>
    <name evidence="2" type="ORF">V6N12_037324</name>
</gene>
<reference evidence="2 3" key="1">
    <citation type="journal article" date="2024" name="G3 (Bethesda)">
        <title>Genome assembly of Hibiscus sabdariffa L. provides insights into metabolisms of medicinal natural products.</title>
        <authorList>
            <person name="Kim T."/>
        </authorList>
    </citation>
    <scope>NUCLEOTIDE SEQUENCE [LARGE SCALE GENOMIC DNA]</scope>
    <source>
        <strain evidence="2">TK-2024</strain>
        <tissue evidence="2">Old leaves</tissue>
    </source>
</reference>